<name>A0ABU3Q245_9SPHN</name>
<feature type="transmembrane region" description="Helical" evidence="1">
    <location>
        <begin position="245"/>
        <end position="278"/>
    </location>
</feature>
<sequence length="413" mass="44021">MGTNRMSLAALICAYQEAEETAGRLRATLPLAGRTLVERQARLAASAGANPIIILVERIPADLLAALDGLRREGMKLVVARNAAEAADAVHPDDRLLLIADGLVATEAHLQRLLSIGAPALLTVPDMRVDDRFERIDAHSRWGGLALLDGDMLRKTAAVLNDWDLQSTLLRRAVQSGARQIALRGESADDQLTVAEQTSDLAEMQARIVAGANRSRDDWASRFLLAPVERAATHLLMPGPVTSDWVNGAAILLMALAAGAFASGWLGTGMALLLIATPLGGIADRLAALRMRIANGPSWWSYLSPLLAAASLLTLSIALMGREGWGCLALAATTLAFLVALKLEIKGRDFEPRLWLAEPKGMVWMLLPFAVTGGWRAGLAALAIYAAGSFFWVQSKVRQTPAAAKPSSGPEPD</sequence>
<protein>
    <submittedName>
        <fullName evidence="2">Uncharacterized protein</fullName>
    </submittedName>
</protein>
<dbReference type="SUPFAM" id="SSF53448">
    <property type="entry name" value="Nucleotide-diphospho-sugar transferases"/>
    <property type="match status" value="1"/>
</dbReference>
<evidence type="ECO:0000313" key="3">
    <source>
        <dbReference type="Proteomes" id="UP001259572"/>
    </source>
</evidence>
<keyword evidence="1" id="KW-0472">Membrane</keyword>
<keyword evidence="1" id="KW-1133">Transmembrane helix</keyword>
<dbReference type="InterPro" id="IPR029044">
    <property type="entry name" value="Nucleotide-diphossugar_trans"/>
</dbReference>
<evidence type="ECO:0000313" key="2">
    <source>
        <dbReference type="EMBL" id="MDT9597496.1"/>
    </source>
</evidence>
<comment type="caution">
    <text evidence="2">The sequence shown here is derived from an EMBL/GenBank/DDBJ whole genome shotgun (WGS) entry which is preliminary data.</text>
</comment>
<reference evidence="2 3" key="1">
    <citation type="submission" date="2023-05" db="EMBL/GenBank/DDBJ databases">
        <authorList>
            <person name="Guo Y."/>
        </authorList>
    </citation>
    <scope>NUCLEOTIDE SEQUENCE [LARGE SCALE GENOMIC DNA]</scope>
    <source>
        <strain evidence="2 3">GR2756</strain>
    </source>
</reference>
<accession>A0ABU3Q245</accession>
<feature type="transmembrane region" description="Helical" evidence="1">
    <location>
        <begin position="363"/>
        <end position="387"/>
    </location>
</feature>
<dbReference type="Proteomes" id="UP001259572">
    <property type="component" value="Unassembled WGS sequence"/>
</dbReference>
<keyword evidence="1" id="KW-0812">Transmembrane</keyword>
<gene>
    <name evidence="2" type="ORF">RQX22_00840</name>
</gene>
<dbReference type="EMBL" id="JAVUPU010000001">
    <property type="protein sequence ID" value="MDT9597496.1"/>
    <property type="molecule type" value="Genomic_DNA"/>
</dbReference>
<organism evidence="2 3">
    <name type="scientific">Sphingosinicella rhizophila</name>
    <dbReference type="NCBI Taxonomy" id="3050082"/>
    <lineage>
        <taxon>Bacteria</taxon>
        <taxon>Pseudomonadati</taxon>
        <taxon>Pseudomonadota</taxon>
        <taxon>Alphaproteobacteria</taxon>
        <taxon>Sphingomonadales</taxon>
        <taxon>Sphingosinicellaceae</taxon>
        <taxon>Sphingosinicella</taxon>
    </lineage>
</organism>
<proteinExistence type="predicted"/>
<keyword evidence="3" id="KW-1185">Reference proteome</keyword>
<evidence type="ECO:0000256" key="1">
    <source>
        <dbReference type="SAM" id="Phobius"/>
    </source>
</evidence>
<feature type="transmembrane region" description="Helical" evidence="1">
    <location>
        <begin position="299"/>
        <end position="319"/>
    </location>
</feature>